<dbReference type="AlphaFoldDB" id="A0A7X6GX27"/>
<dbReference type="InterPro" id="IPR008579">
    <property type="entry name" value="UGlyAH_Cupin_dom"/>
</dbReference>
<dbReference type="Pfam" id="PF05899">
    <property type="entry name" value="Cupin_3"/>
    <property type="match status" value="1"/>
</dbReference>
<protein>
    <submittedName>
        <fullName evidence="2">Cupin domain-containing protein</fullName>
    </submittedName>
</protein>
<dbReference type="RefSeq" id="WP_168621538.1">
    <property type="nucleotide sequence ID" value="NZ_JAAZQQ010000001.1"/>
</dbReference>
<evidence type="ECO:0000313" key="3">
    <source>
        <dbReference type="Proteomes" id="UP000526408"/>
    </source>
</evidence>
<dbReference type="InterPro" id="IPR014710">
    <property type="entry name" value="RmlC-like_jellyroll"/>
</dbReference>
<dbReference type="CDD" id="cd02227">
    <property type="entry name" value="cupin_TM1112-like"/>
    <property type="match status" value="1"/>
</dbReference>
<dbReference type="InterPro" id="IPR011051">
    <property type="entry name" value="RmlC_Cupin_sf"/>
</dbReference>
<dbReference type="Proteomes" id="UP000526408">
    <property type="component" value="Unassembled WGS sequence"/>
</dbReference>
<feature type="domain" description="(S)-ureidoglycine aminohydrolase cupin" evidence="1">
    <location>
        <begin position="42"/>
        <end position="108"/>
    </location>
</feature>
<gene>
    <name evidence="2" type="ORF">HCU73_00975</name>
</gene>
<organism evidence="2 3">
    <name type="scientific">Roseicyclus persicicus</name>
    <dbReference type="NCBI Taxonomy" id="2650661"/>
    <lineage>
        <taxon>Bacteria</taxon>
        <taxon>Pseudomonadati</taxon>
        <taxon>Pseudomonadota</taxon>
        <taxon>Alphaproteobacteria</taxon>
        <taxon>Rhodobacterales</taxon>
        <taxon>Roseobacteraceae</taxon>
        <taxon>Roseicyclus</taxon>
    </lineage>
</organism>
<proteinExistence type="predicted"/>
<sequence>MSLVVQVAATGAPEISRPDPSRLIAGDPEHRTWLTEERDGLWCGVWESTPGTWRVVYDEWEYFRLTAGVSVLTPEGGTPVTLRAGDAWVIRPGFTGTWEVVETTRKDFVIRL</sequence>
<dbReference type="EMBL" id="JAAZQQ010000001">
    <property type="protein sequence ID" value="NKX43148.1"/>
    <property type="molecule type" value="Genomic_DNA"/>
</dbReference>
<comment type="caution">
    <text evidence="2">The sequence shown here is derived from an EMBL/GenBank/DDBJ whole genome shotgun (WGS) entry which is preliminary data.</text>
</comment>
<dbReference type="PANTHER" id="PTHR40943:SF2">
    <property type="entry name" value="(S)-UREIDOGLYCINE AMINOHYDROLASE CUPIN DOMAIN-CONTAINING PROTEIN"/>
    <property type="match status" value="1"/>
</dbReference>
<keyword evidence="3" id="KW-1185">Reference proteome</keyword>
<evidence type="ECO:0000259" key="1">
    <source>
        <dbReference type="Pfam" id="PF05899"/>
    </source>
</evidence>
<dbReference type="SUPFAM" id="SSF51182">
    <property type="entry name" value="RmlC-like cupins"/>
    <property type="match status" value="1"/>
</dbReference>
<name>A0A7X6GX27_9RHOB</name>
<dbReference type="Gene3D" id="2.60.120.10">
    <property type="entry name" value="Jelly Rolls"/>
    <property type="match status" value="1"/>
</dbReference>
<evidence type="ECO:0000313" key="2">
    <source>
        <dbReference type="EMBL" id="NKX43148.1"/>
    </source>
</evidence>
<reference evidence="2 3" key="1">
    <citation type="submission" date="2020-04" db="EMBL/GenBank/DDBJ databases">
        <authorList>
            <person name="Yoon J."/>
        </authorList>
    </citation>
    <scope>NUCLEOTIDE SEQUENCE [LARGE SCALE GENOMIC DNA]</scope>
    <source>
        <strain evidence="2 3">KMU-115</strain>
    </source>
</reference>
<accession>A0A7X6GX27</accession>
<dbReference type="PANTHER" id="PTHR40943">
    <property type="entry name" value="CYTOPLASMIC PROTEIN-RELATED"/>
    <property type="match status" value="1"/>
</dbReference>